<dbReference type="RefSeq" id="WP_262566300.1">
    <property type="nucleotide sequence ID" value="NZ_JAPFCC010000001.1"/>
</dbReference>
<keyword evidence="1" id="KW-1133">Transmembrane helix</keyword>
<evidence type="ECO:0000256" key="1">
    <source>
        <dbReference type="SAM" id="Phobius"/>
    </source>
</evidence>
<evidence type="ECO:0000313" key="3">
    <source>
        <dbReference type="Proteomes" id="UP001209854"/>
    </source>
</evidence>
<keyword evidence="1" id="KW-0812">Transmembrane</keyword>
<protein>
    <submittedName>
        <fullName evidence="2">Uncharacterized protein</fullName>
    </submittedName>
</protein>
<sequence length="345" mass="39457">MRCHKKLTQAVVFLFFLLFVGLSNARKVHDNWCWCLKDNKVNGSKRFVGHYRPNNSGDDILITFRFVEATRCTYEGSGVSVNISAKPKVFASIDFRAVDDRPEKPVQVGYTADDGRKVFVYYEHMDPSFFNALTAGVKERLMSEDPCLSHSDDLFDETVRGVWRRMLNFWNSPEMGEALLTLPYVHFALADHLLGFSPPLSVYGYGRRYSGGHEQCRRGEDGFILGKPLDKAMLRSQVKALQVGQVWFMEESVQYSTMGSHKIYHMSVVYLGGGLFLLLINNRGQFFMNINDFVRLFISTARYAGKYRLRAALVRSSDGLKPFSLKMDGPYPRSVTDFFDQWGCQ</sequence>
<proteinExistence type="predicted"/>
<name>A0ABT3MQ44_9GAMM</name>
<keyword evidence="3" id="KW-1185">Reference proteome</keyword>
<reference evidence="2 3" key="1">
    <citation type="submission" date="2022-10" db="EMBL/GenBank/DDBJ databases">
        <title>High-quality genome sequences of two octocoral-associated bacteria, Endozoicomonas euniceicola EF212 and Endozoicomonas gorgoniicola PS125.</title>
        <authorList>
            <person name="Chiou Y.-J."/>
            <person name="Chen Y.-H."/>
        </authorList>
    </citation>
    <scope>NUCLEOTIDE SEQUENCE [LARGE SCALE GENOMIC DNA]</scope>
    <source>
        <strain evidence="2 3">PS125</strain>
    </source>
</reference>
<evidence type="ECO:0000313" key="2">
    <source>
        <dbReference type="EMBL" id="MCW7551233.1"/>
    </source>
</evidence>
<gene>
    <name evidence="2" type="ORF">NX722_00965</name>
</gene>
<feature type="transmembrane region" description="Helical" evidence="1">
    <location>
        <begin position="263"/>
        <end position="280"/>
    </location>
</feature>
<dbReference type="Proteomes" id="UP001209854">
    <property type="component" value="Unassembled WGS sequence"/>
</dbReference>
<accession>A0ABT3MQ44</accession>
<dbReference type="EMBL" id="JAPFCC010000001">
    <property type="protein sequence ID" value="MCW7551233.1"/>
    <property type="molecule type" value="Genomic_DNA"/>
</dbReference>
<keyword evidence="1" id="KW-0472">Membrane</keyword>
<organism evidence="2 3">
    <name type="scientific">Endozoicomonas gorgoniicola</name>
    <dbReference type="NCBI Taxonomy" id="1234144"/>
    <lineage>
        <taxon>Bacteria</taxon>
        <taxon>Pseudomonadati</taxon>
        <taxon>Pseudomonadota</taxon>
        <taxon>Gammaproteobacteria</taxon>
        <taxon>Oceanospirillales</taxon>
        <taxon>Endozoicomonadaceae</taxon>
        <taxon>Endozoicomonas</taxon>
    </lineage>
</organism>
<comment type="caution">
    <text evidence="2">The sequence shown here is derived from an EMBL/GenBank/DDBJ whole genome shotgun (WGS) entry which is preliminary data.</text>
</comment>